<proteinExistence type="predicted"/>
<gene>
    <name evidence="1" type="ORF">P167DRAFT_532801</name>
</gene>
<keyword evidence="2" id="KW-1185">Reference proteome</keyword>
<protein>
    <submittedName>
        <fullName evidence="1">Uncharacterized protein</fullName>
    </submittedName>
</protein>
<dbReference type="InParanoid" id="A0A3N4KZ65"/>
<dbReference type="AlphaFoldDB" id="A0A3N4KZ65"/>
<evidence type="ECO:0000313" key="1">
    <source>
        <dbReference type="EMBL" id="RPB15863.1"/>
    </source>
</evidence>
<name>A0A3N4KZ65_9PEZI</name>
<sequence>MCNFTINYYYHQNCMNREKHAVKLDSSEGGMSTSTSVCREGPHKIFKLEPGECPECRPNI</sequence>
<reference evidence="1 2" key="1">
    <citation type="journal article" date="2018" name="Nat. Ecol. Evol.">
        <title>Pezizomycetes genomes reveal the molecular basis of ectomycorrhizal truffle lifestyle.</title>
        <authorList>
            <person name="Murat C."/>
            <person name="Payen T."/>
            <person name="Noel B."/>
            <person name="Kuo A."/>
            <person name="Morin E."/>
            <person name="Chen J."/>
            <person name="Kohler A."/>
            <person name="Krizsan K."/>
            <person name="Balestrini R."/>
            <person name="Da Silva C."/>
            <person name="Montanini B."/>
            <person name="Hainaut M."/>
            <person name="Levati E."/>
            <person name="Barry K.W."/>
            <person name="Belfiori B."/>
            <person name="Cichocki N."/>
            <person name="Clum A."/>
            <person name="Dockter R.B."/>
            <person name="Fauchery L."/>
            <person name="Guy J."/>
            <person name="Iotti M."/>
            <person name="Le Tacon F."/>
            <person name="Lindquist E.A."/>
            <person name="Lipzen A."/>
            <person name="Malagnac F."/>
            <person name="Mello A."/>
            <person name="Molinier V."/>
            <person name="Miyauchi S."/>
            <person name="Poulain J."/>
            <person name="Riccioni C."/>
            <person name="Rubini A."/>
            <person name="Sitrit Y."/>
            <person name="Splivallo R."/>
            <person name="Traeger S."/>
            <person name="Wang M."/>
            <person name="Zifcakova L."/>
            <person name="Wipf D."/>
            <person name="Zambonelli A."/>
            <person name="Paolocci F."/>
            <person name="Nowrousian M."/>
            <person name="Ottonello S."/>
            <person name="Baldrian P."/>
            <person name="Spatafora J.W."/>
            <person name="Henrissat B."/>
            <person name="Nagy L.G."/>
            <person name="Aury J.M."/>
            <person name="Wincker P."/>
            <person name="Grigoriev I.V."/>
            <person name="Bonfante P."/>
            <person name="Martin F.M."/>
        </authorList>
    </citation>
    <scope>NUCLEOTIDE SEQUENCE [LARGE SCALE GENOMIC DNA]</scope>
    <source>
        <strain evidence="1 2">CCBAS932</strain>
    </source>
</reference>
<accession>A0A3N4KZ65</accession>
<organism evidence="1 2">
    <name type="scientific">Morchella conica CCBAS932</name>
    <dbReference type="NCBI Taxonomy" id="1392247"/>
    <lineage>
        <taxon>Eukaryota</taxon>
        <taxon>Fungi</taxon>
        <taxon>Dikarya</taxon>
        <taxon>Ascomycota</taxon>
        <taxon>Pezizomycotina</taxon>
        <taxon>Pezizomycetes</taxon>
        <taxon>Pezizales</taxon>
        <taxon>Morchellaceae</taxon>
        <taxon>Morchella</taxon>
    </lineage>
</organism>
<dbReference type="EMBL" id="ML119111">
    <property type="protein sequence ID" value="RPB15863.1"/>
    <property type="molecule type" value="Genomic_DNA"/>
</dbReference>
<dbReference type="Proteomes" id="UP000277580">
    <property type="component" value="Unassembled WGS sequence"/>
</dbReference>
<evidence type="ECO:0000313" key="2">
    <source>
        <dbReference type="Proteomes" id="UP000277580"/>
    </source>
</evidence>